<keyword evidence="1" id="KW-0472">Membrane</keyword>
<dbReference type="Proteomes" id="UP001185069">
    <property type="component" value="Unassembled WGS sequence"/>
</dbReference>
<comment type="caution">
    <text evidence="2">The sequence shown here is derived from an EMBL/GenBank/DDBJ whole genome shotgun (WGS) entry which is preliminary data.</text>
</comment>
<evidence type="ECO:0000313" key="2">
    <source>
        <dbReference type="EMBL" id="MDR6268264.1"/>
    </source>
</evidence>
<name>A0ABU1J758_9MICC</name>
<evidence type="ECO:0000313" key="3">
    <source>
        <dbReference type="Proteomes" id="UP001185069"/>
    </source>
</evidence>
<sequence>MITDPALQWSITVLFTVTGLYSLIRIAIARSSIDRTSNILHVLMSASMLSMPWSWGMTVPMSWQMIVFGLAALWYLALAVLKPTAEAGPGDGHHGSRGLLLYHAFMMAAMVWMAFAMERAMAGMHGGAEMPGMEMPEMGLSTLPIDSGTAAWASAVAITLAVLFTGAALWLAARSIAQIVRGGWAKHWLLVVDPAFSALMAAGMALYFFVS</sequence>
<keyword evidence="1" id="KW-0812">Transmembrane</keyword>
<gene>
    <name evidence="2" type="ORF">JOE69_000502</name>
</gene>
<evidence type="ECO:0008006" key="4">
    <source>
        <dbReference type="Google" id="ProtNLM"/>
    </source>
</evidence>
<feature type="transmembrane region" description="Helical" evidence="1">
    <location>
        <begin position="6"/>
        <end position="24"/>
    </location>
</feature>
<organism evidence="2 3">
    <name type="scientific">Arthrobacter russicus</name>
    <dbReference type="NCBI Taxonomy" id="172040"/>
    <lineage>
        <taxon>Bacteria</taxon>
        <taxon>Bacillati</taxon>
        <taxon>Actinomycetota</taxon>
        <taxon>Actinomycetes</taxon>
        <taxon>Micrococcales</taxon>
        <taxon>Micrococcaceae</taxon>
        <taxon>Arthrobacter</taxon>
    </lineage>
</organism>
<keyword evidence="3" id="KW-1185">Reference proteome</keyword>
<feature type="transmembrane region" description="Helical" evidence="1">
    <location>
        <begin position="188"/>
        <end position="210"/>
    </location>
</feature>
<reference evidence="2 3" key="1">
    <citation type="submission" date="2023-07" db="EMBL/GenBank/DDBJ databases">
        <title>Sequencing the genomes of 1000 actinobacteria strains.</title>
        <authorList>
            <person name="Klenk H.-P."/>
        </authorList>
    </citation>
    <scope>NUCLEOTIDE SEQUENCE [LARGE SCALE GENOMIC DNA]</scope>
    <source>
        <strain evidence="2 3">DSM 14555</strain>
    </source>
</reference>
<dbReference type="EMBL" id="JAVDQF010000001">
    <property type="protein sequence ID" value="MDR6268264.1"/>
    <property type="molecule type" value="Genomic_DNA"/>
</dbReference>
<feature type="transmembrane region" description="Helical" evidence="1">
    <location>
        <begin position="99"/>
        <end position="117"/>
    </location>
</feature>
<dbReference type="RefSeq" id="WP_309795831.1">
    <property type="nucleotide sequence ID" value="NZ_BAAAHY010000006.1"/>
</dbReference>
<feature type="transmembrane region" description="Helical" evidence="1">
    <location>
        <begin position="61"/>
        <end position="78"/>
    </location>
</feature>
<feature type="transmembrane region" description="Helical" evidence="1">
    <location>
        <begin position="150"/>
        <end position="176"/>
    </location>
</feature>
<keyword evidence="1" id="KW-1133">Transmembrane helix</keyword>
<dbReference type="InterPro" id="IPR033458">
    <property type="entry name" value="DUF5134"/>
</dbReference>
<protein>
    <recommendedName>
        <fullName evidence="4">DUF5134 domain-containing protein</fullName>
    </recommendedName>
</protein>
<evidence type="ECO:0000256" key="1">
    <source>
        <dbReference type="SAM" id="Phobius"/>
    </source>
</evidence>
<accession>A0ABU1J758</accession>
<proteinExistence type="predicted"/>
<dbReference type="Pfam" id="PF17197">
    <property type="entry name" value="DUF5134"/>
    <property type="match status" value="1"/>
</dbReference>